<name>A0A6J5NXV3_9CAUD</name>
<protein>
    <submittedName>
        <fullName evidence="2">Uncharacterized protein</fullName>
    </submittedName>
</protein>
<keyword evidence="1" id="KW-1133">Transmembrane helix</keyword>
<dbReference type="EMBL" id="LR797099">
    <property type="protein sequence ID" value="CAB4186867.1"/>
    <property type="molecule type" value="Genomic_DNA"/>
</dbReference>
<reference evidence="2" key="1">
    <citation type="submission" date="2020-04" db="EMBL/GenBank/DDBJ databases">
        <authorList>
            <person name="Chiriac C."/>
            <person name="Salcher M."/>
            <person name="Ghai R."/>
            <person name="Kavagutti S V."/>
        </authorList>
    </citation>
    <scope>NUCLEOTIDE SEQUENCE</scope>
</reference>
<evidence type="ECO:0000313" key="2">
    <source>
        <dbReference type="EMBL" id="CAB4163857.1"/>
    </source>
</evidence>
<sequence length="66" mass="7517">MLLPNEIEATTAWVKGIAPTLLLIISCVYVGYLTGMQVERQEISQDCRYSNTFRIGTDSFECTRRI</sequence>
<evidence type="ECO:0000256" key="1">
    <source>
        <dbReference type="SAM" id="Phobius"/>
    </source>
</evidence>
<evidence type="ECO:0000313" key="3">
    <source>
        <dbReference type="EMBL" id="CAB4165270.1"/>
    </source>
</evidence>
<proteinExistence type="predicted"/>
<keyword evidence="1" id="KW-0472">Membrane</keyword>
<organism evidence="2">
    <name type="scientific">uncultured Caudovirales phage</name>
    <dbReference type="NCBI Taxonomy" id="2100421"/>
    <lineage>
        <taxon>Viruses</taxon>
        <taxon>Duplodnaviria</taxon>
        <taxon>Heunggongvirae</taxon>
        <taxon>Uroviricota</taxon>
        <taxon>Caudoviricetes</taxon>
        <taxon>Peduoviridae</taxon>
        <taxon>Maltschvirus</taxon>
        <taxon>Maltschvirus maltsch</taxon>
    </lineage>
</organism>
<accession>A0A6J5NXV3</accession>
<evidence type="ECO:0000313" key="4">
    <source>
        <dbReference type="EMBL" id="CAB4186867.1"/>
    </source>
</evidence>
<dbReference type="EMBL" id="LR796776">
    <property type="protein sequence ID" value="CAB4165270.1"/>
    <property type="molecule type" value="Genomic_DNA"/>
</dbReference>
<feature type="transmembrane region" description="Helical" evidence="1">
    <location>
        <begin position="12"/>
        <end position="32"/>
    </location>
</feature>
<gene>
    <name evidence="4" type="ORF">UFOVP1146_213</name>
    <name evidence="5" type="ORF">UFOVP1638_352</name>
    <name evidence="2" type="ORF">UFOVP812_126</name>
    <name evidence="3" type="ORF">UFOVP818_17</name>
</gene>
<evidence type="ECO:0000313" key="5">
    <source>
        <dbReference type="EMBL" id="CAB4221502.1"/>
    </source>
</evidence>
<dbReference type="EMBL" id="LR796758">
    <property type="protein sequence ID" value="CAB4163857.1"/>
    <property type="molecule type" value="Genomic_DNA"/>
</dbReference>
<dbReference type="EMBL" id="LR797502">
    <property type="protein sequence ID" value="CAB4221502.1"/>
    <property type="molecule type" value="Genomic_DNA"/>
</dbReference>
<keyword evidence="1" id="KW-0812">Transmembrane</keyword>